<protein>
    <submittedName>
        <fullName evidence="1">Uncharacterized protein</fullName>
    </submittedName>
</protein>
<keyword evidence="2" id="KW-1185">Reference proteome</keyword>
<evidence type="ECO:0000313" key="1">
    <source>
        <dbReference type="EMBL" id="KAJ0019000.1"/>
    </source>
</evidence>
<name>A0ACC0XLI6_9ROSI</name>
<accession>A0ACC0XLI6</accession>
<sequence>MIPEICSPHFLVGVMGQNLCSQYLLYIRSKIHAVLWPLRVYHQKHLLNLIVLRLFTVSVSLPVLIPRMFFPVGSTTVIVYGGISAVICGYIVYDTDNLIQRFAYDEYILAFVALYLDILNLFIFILQVLRSADRCTVVYN</sequence>
<comment type="caution">
    <text evidence="1">The sequence shown here is derived from an EMBL/GenBank/DDBJ whole genome shotgun (WGS) entry which is preliminary data.</text>
</comment>
<gene>
    <name evidence="1" type="ORF">Pint_11067</name>
</gene>
<dbReference type="EMBL" id="CM047747">
    <property type="protein sequence ID" value="KAJ0019000.1"/>
    <property type="molecule type" value="Genomic_DNA"/>
</dbReference>
<proteinExistence type="predicted"/>
<dbReference type="Proteomes" id="UP001163603">
    <property type="component" value="Chromosome 12"/>
</dbReference>
<evidence type="ECO:0000313" key="2">
    <source>
        <dbReference type="Proteomes" id="UP001163603"/>
    </source>
</evidence>
<organism evidence="1 2">
    <name type="scientific">Pistacia integerrima</name>
    <dbReference type="NCBI Taxonomy" id="434235"/>
    <lineage>
        <taxon>Eukaryota</taxon>
        <taxon>Viridiplantae</taxon>
        <taxon>Streptophyta</taxon>
        <taxon>Embryophyta</taxon>
        <taxon>Tracheophyta</taxon>
        <taxon>Spermatophyta</taxon>
        <taxon>Magnoliopsida</taxon>
        <taxon>eudicotyledons</taxon>
        <taxon>Gunneridae</taxon>
        <taxon>Pentapetalae</taxon>
        <taxon>rosids</taxon>
        <taxon>malvids</taxon>
        <taxon>Sapindales</taxon>
        <taxon>Anacardiaceae</taxon>
        <taxon>Pistacia</taxon>
    </lineage>
</organism>
<reference evidence="2" key="1">
    <citation type="journal article" date="2023" name="G3 (Bethesda)">
        <title>Genome assembly and association tests identify interacting loci associated with vigor, precocity, and sex in interspecific pistachio rootstocks.</title>
        <authorList>
            <person name="Palmer W."/>
            <person name="Jacygrad E."/>
            <person name="Sagayaradj S."/>
            <person name="Cavanaugh K."/>
            <person name="Han R."/>
            <person name="Bertier L."/>
            <person name="Beede B."/>
            <person name="Kafkas S."/>
            <person name="Golino D."/>
            <person name="Preece J."/>
            <person name="Michelmore R."/>
        </authorList>
    </citation>
    <scope>NUCLEOTIDE SEQUENCE [LARGE SCALE GENOMIC DNA]</scope>
</reference>